<dbReference type="CDD" id="cd19991">
    <property type="entry name" value="PBP1_ABC_xylose_binding"/>
    <property type="match status" value="1"/>
</dbReference>
<dbReference type="AlphaFoldDB" id="A0A1M6RVV8"/>
<evidence type="ECO:0000313" key="5">
    <source>
        <dbReference type="EMBL" id="SHK36508.1"/>
    </source>
</evidence>
<dbReference type="GO" id="GO:0030288">
    <property type="term" value="C:outer membrane-bounded periplasmic space"/>
    <property type="evidence" value="ECO:0007669"/>
    <property type="project" value="TreeGrafter"/>
</dbReference>
<evidence type="ECO:0000256" key="3">
    <source>
        <dbReference type="ARBA" id="ARBA00022729"/>
    </source>
</evidence>
<feature type="domain" description="Periplasmic binding protein" evidence="4">
    <location>
        <begin position="25"/>
        <end position="282"/>
    </location>
</feature>
<keyword evidence="6" id="KW-1185">Reference proteome</keyword>
<evidence type="ECO:0000313" key="6">
    <source>
        <dbReference type="Proteomes" id="UP000184474"/>
    </source>
</evidence>
<dbReference type="EMBL" id="FRAA01000004">
    <property type="protein sequence ID" value="SHK36508.1"/>
    <property type="molecule type" value="Genomic_DNA"/>
</dbReference>
<keyword evidence="3" id="KW-0732">Signal</keyword>
<dbReference type="Proteomes" id="UP000184474">
    <property type="component" value="Unassembled WGS sequence"/>
</dbReference>
<dbReference type="InterPro" id="IPR028082">
    <property type="entry name" value="Peripla_BP_I"/>
</dbReference>
<comment type="similarity">
    <text evidence="2">Belongs to the bacterial solute-binding protein 2 family.</text>
</comment>
<dbReference type="STRING" id="156994.SAMN04488028_104308"/>
<dbReference type="PANTHER" id="PTHR30036">
    <property type="entry name" value="D-XYLOSE-BINDING PERIPLASMIC PROTEIN"/>
    <property type="match status" value="1"/>
</dbReference>
<dbReference type="RefSeq" id="WP_073122903.1">
    <property type="nucleotide sequence ID" value="NZ_FRAA01000004.1"/>
</dbReference>
<dbReference type="Pfam" id="PF13407">
    <property type="entry name" value="Peripla_BP_4"/>
    <property type="match status" value="1"/>
</dbReference>
<proteinExistence type="inferred from homology"/>
<protein>
    <submittedName>
        <fullName evidence="5">D-xylose transport system substrate-binding protein</fullName>
    </submittedName>
</protein>
<evidence type="ECO:0000256" key="2">
    <source>
        <dbReference type="ARBA" id="ARBA00007639"/>
    </source>
</evidence>
<sequence length="320" mass="35732">MRKMIMTYLLLICGIQMSIGQDLKIGLLFDQFASARWEIDAGYLEKHFNRLGAECTITVAHSSFDKQVSQAKELIEQGVDALVVIAVDGAHSQPILDIASKNNVLVVAYDRPILDDRVDLYVSYNNLEVGKKQAQSMVENVPEGNIILINGPVADVNAIQFRKGQLEVLKPYVDAGKIKVVEDIVLDSWNEMEALLKLHELSPDFSQIDGVISAVDWFNNAIAEYLGSSEPLKKIYTTGQDPVKSVVNKIENDIQNMSIYKPIESLAHKTAELTLAKINGKKNLKLHTIQIGENSFEGYLFDPIVLNKDNINEYKALLKE</sequence>
<name>A0A1M6RVV8_REIAG</name>
<dbReference type="PANTHER" id="PTHR30036:SF1">
    <property type="entry name" value="D-XYLOSE-BINDING PERIPLASMIC PROTEIN"/>
    <property type="match status" value="1"/>
</dbReference>
<evidence type="ECO:0000256" key="1">
    <source>
        <dbReference type="ARBA" id="ARBA00004196"/>
    </source>
</evidence>
<organism evidence="5 6">
    <name type="scientific">Reichenbachiella agariperforans</name>
    <dbReference type="NCBI Taxonomy" id="156994"/>
    <lineage>
        <taxon>Bacteria</taxon>
        <taxon>Pseudomonadati</taxon>
        <taxon>Bacteroidota</taxon>
        <taxon>Cytophagia</taxon>
        <taxon>Cytophagales</taxon>
        <taxon>Reichenbachiellaceae</taxon>
        <taxon>Reichenbachiella</taxon>
    </lineage>
</organism>
<accession>A0A1M6RVV8</accession>
<reference evidence="6" key="1">
    <citation type="submission" date="2016-11" db="EMBL/GenBank/DDBJ databases">
        <authorList>
            <person name="Varghese N."/>
            <person name="Submissions S."/>
        </authorList>
    </citation>
    <scope>NUCLEOTIDE SEQUENCE [LARGE SCALE GENOMIC DNA]</scope>
    <source>
        <strain evidence="6">DSM 26134</strain>
    </source>
</reference>
<dbReference type="Gene3D" id="3.40.50.2300">
    <property type="match status" value="2"/>
</dbReference>
<dbReference type="InterPro" id="IPR050555">
    <property type="entry name" value="Bact_Solute-Bind_Prot2"/>
</dbReference>
<comment type="subcellular location">
    <subcellularLocation>
        <location evidence="1">Cell envelope</location>
    </subcellularLocation>
</comment>
<dbReference type="InterPro" id="IPR025997">
    <property type="entry name" value="SBP_2_dom"/>
</dbReference>
<dbReference type="SUPFAM" id="SSF53822">
    <property type="entry name" value="Periplasmic binding protein-like I"/>
    <property type="match status" value="1"/>
</dbReference>
<evidence type="ECO:0000259" key="4">
    <source>
        <dbReference type="Pfam" id="PF13407"/>
    </source>
</evidence>
<gene>
    <name evidence="5" type="ORF">SAMN04488028_104308</name>
</gene>
<dbReference type="GO" id="GO:0030246">
    <property type="term" value="F:carbohydrate binding"/>
    <property type="evidence" value="ECO:0007669"/>
    <property type="project" value="TreeGrafter"/>
</dbReference>